<comment type="similarity">
    <text evidence="1">Belongs to the SCO1/2 family.</text>
</comment>
<feature type="transmembrane region" description="Helical" evidence="3">
    <location>
        <begin position="272"/>
        <end position="291"/>
    </location>
</feature>
<evidence type="ECO:0000259" key="5">
    <source>
        <dbReference type="PROSITE" id="PS51352"/>
    </source>
</evidence>
<reference evidence="6 7" key="1">
    <citation type="submission" date="2023-08" db="EMBL/GenBank/DDBJ databases">
        <title>Alcaligenaceae gen. nov., a novel taxon isolated from the sludge of Yixing Pesticide Factory.</title>
        <authorList>
            <person name="Ruan L."/>
        </authorList>
    </citation>
    <scope>NUCLEOTIDE SEQUENCE [LARGE SCALE GENOMIC DNA]</scope>
    <source>
        <strain evidence="6 7">LG-2</strain>
    </source>
</reference>
<keyword evidence="3" id="KW-1133">Transmembrane helix</keyword>
<evidence type="ECO:0000256" key="1">
    <source>
        <dbReference type="ARBA" id="ARBA00010996"/>
    </source>
</evidence>
<dbReference type="PANTHER" id="PTHR12151:SF25">
    <property type="entry name" value="LINALOOL DEHYDRATASE_ISOMERASE DOMAIN-CONTAINING PROTEIN"/>
    <property type="match status" value="1"/>
</dbReference>
<evidence type="ECO:0000256" key="4">
    <source>
        <dbReference type="SAM" id="SignalP"/>
    </source>
</evidence>
<dbReference type="PANTHER" id="PTHR12151">
    <property type="entry name" value="ELECTRON TRANSPORT PROTIN SCO1/SENC FAMILY MEMBER"/>
    <property type="match status" value="1"/>
</dbReference>
<evidence type="ECO:0000256" key="2">
    <source>
        <dbReference type="ARBA" id="ARBA00023008"/>
    </source>
</evidence>
<keyword evidence="4" id="KW-0732">Signal</keyword>
<organism evidence="6 7">
    <name type="scientific">Yanghanlia caeni</name>
    <dbReference type="NCBI Taxonomy" id="3064283"/>
    <lineage>
        <taxon>Bacteria</taxon>
        <taxon>Pseudomonadati</taxon>
        <taxon>Pseudomonadota</taxon>
        <taxon>Betaproteobacteria</taxon>
        <taxon>Burkholderiales</taxon>
        <taxon>Alcaligenaceae</taxon>
        <taxon>Yanghanlia</taxon>
    </lineage>
</organism>
<dbReference type="EMBL" id="JAUZQE010000011">
    <property type="protein sequence ID" value="MDR4125603.1"/>
    <property type="molecule type" value="Genomic_DNA"/>
</dbReference>
<keyword evidence="2" id="KW-0186">Copper</keyword>
<proteinExistence type="inferred from homology"/>
<name>A0ABU1D5F6_9BURK</name>
<feature type="domain" description="Thioredoxin" evidence="5">
    <location>
        <begin position="73"/>
        <end position="235"/>
    </location>
</feature>
<dbReference type="Pfam" id="PF02630">
    <property type="entry name" value="SCO1-SenC"/>
    <property type="match status" value="1"/>
</dbReference>
<dbReference type="Gene3D" id="3.40.30.10">
    <property type="entry name" value="Glutaredoxin"/>
    <property type="match status" value="1"/>
</dbReference>
<gene>
    <name evidence="6" type="ORF">Q8947_06350</name>
</gene>
<dbReference type="PROSITE" id="PS51352">
    <property type="entry name" value="THIOREDOXIN_2"/>
    <property type="match status" value="1"/>
</dbReference>
<evidence type="ECO:0000313" key="7">
    <source>
        <dbReference type="Proteomes" id="UP001232156"/>
    </source>
</evidence>
<dbReference type="Proteomes" id="UP001232156">
    <property type="component" value="Unassembled WGS sequence"/>
</dbReference>
<sequence length="318" mass="35503">MQHYGKRANVRWWQRFLARSATGLLGFALAGTALPAGAVTAANHATTGVGAAQRSAGELPSINESLAVRLAQDAIGRSVPDFPLRTREGETVQLSHYRGKPLLVSFIYTGCFEICPTQTRNLLEAVRGLETMLGEDHFNVVSIGFNQPFDDPSAMRAFAAQHRIHHRNWQFLSPNAHDVEALTRTFGFSWVQTPAGFDHVLGVTVVDAEGRIHTQVLGDGVRTEQLGTALRRLLLYEQPQSLTGAAGLFERVRILCTVYDAKTGQYRYDWKLIFQATSGLLFFLTMFIWLFGEWRRQRRHRPPRTSCTTPVHAAPDEA</sequence>
<keyword evidence="7" id="KW-1185">Reference proteome</keyword>
<keyword evidence="3" id="KW-0812">Transmembrane</keyword>
<dbReference type="InterPro" id="IPR013766">
    <property type="entry name" value="Thioredoxin_domain"/>
</dbReference>
<dbReference type="RefSeq" id="WP_347286786.1">
    <property type="nucleotide sequence ID" value="NZ_JAUZQE010000011.1"/>
</dbReference>
<dbReference type="SUPFAM" id="SSF52833">
    <property type="entry name" value="Thioredoxin-like"/>
    <property type="match status" value="1"/>
</dbReference>
<dbReference type="InterPro" id="IPR003782">
    <property type="entry name" value="SCO1/SenC"/>
</dbReference>
<comment type="caution">
    <text evidence="6">The sequence shown here is derived from an EMBL/GenBank/DDBJ whole genome shotgun (WGS) entry which is preliminary data.</text>
</comment>
<dbReference type="CDD" id="cd02968">
    <property type="entry name" value="SCO"/>
    <property type="match status" value="1"/>
</dbReference>
<evidence type="ECO:0000256" key="3">
    <source>
        <dbReference type="SAM" id="Phobius"/>
    </source>
</evidence>
<dbReference type="InterPro" id="IPR036249">
    <property type="entry name" value="Thioredoxin-like_sf"/>
</dbReference>
<protein>
    <submittedName>
        <fullName evidence="6">SCO family protein</fullName>
    </submittedName>
</protein>
<evidence type="ECO:0000313" key="6">
    <source>
        <dbReference type="EMBL" id="MDR4125603.1"/>
    </source>
</evidence>
<keyword evidence="3" id="KW-0472">Membrane</keyword>
<feature type="signal peptide" evidence="4">
    <location>
        <begin position="1"/>
        <end position="38"/>
    </location>
</feature>
<feature type="chain" id="PRO_5045174756" evidence="4">
    <location>
        <begin position="39"/>
        <end position="318"/>
    </location>
</feature>
<accession>A0ABU1D5F6</accession>